<accession>A0A9W6ITW5</accession>
<reference evidence="6 7" key="2">
    <citation type="submission" date="2021-01" db="EMBL/GenBank/DDBJ databases">
        <title>Genomic Encyclopedia of Type Strains, Phase IV (KMG-IV): sequencing the most valuable type-strain genomes for metagenomic binning, comparative biology and taxonomic classification.</title>
        <authorList>
            <person name="Goeker M."/>
        </authorList>
    </citation>
    <scope>NUCLEOTIDE SEQUENCE [LARGE SCALE GENOMIC DNA]</scope>
    <source>
        <strain evidence="6 7">DSM 6130</strain>
    </source>
</reference>
<dbReference type="PROSITE" id="PS51462">
    <property type="entry name" value="NUDIX"/>
    <property type="match status" value="1"/>
</dbReference>
<dbReference type="GO" id="GO:0016787">
    <property type="term" value="F:hydrolase activity"/>
    <property type="evidence" value="ECO:0007669"/>
    <property type="project" value="UniProtKB-KW"/>
</dbReference>
<dbReference type="InterPro" id="IPR000086">
    <property type="entry name" value="NUDIX_hydrolase_dom"/>
</dbReference>
<proteinExistence type="inferred from homology"/>
<dbReference type="Proteomes" id="UP000758856">
    <property type="component" value="Unassembled WGS sequence"/>
</dbReference>
<evidence type="ECO:0000313" key="8">
    <source>
        <dbReference type="Proteomes" id="UP001143400"/>
    </source>
</evidence>
<evidence type="ECO:0000313" key="6">
    <source>
        <dbReference type="EMBL" id="MBM7852267.1"/>
    </source>
</evidence>
<dbReference type="CDD" id="cd04673">
    <property type="entry name" value="NUDIX_ADPRase"/>
    <property type="match status" value="1"/>
</dbReference>
<evidence type="ECO:0000256" key="1">
    <source>
        <dbReference type="ARBA" id="ARBA00001946"/>
    </source>
</evidence>
<dbReference type="InterPro" id="IPR020084">
    <property type="entry name" value="NUDIX_hydrolase_CS"/>
</dbReference>
<dbReference type="SUPFAM" id="SSF55811">
    <property type="entry name" value="Nudix"/>
    <property type="match status" value="1"/>
</dbReference>
<keyword evidence="7" id="KW-1185">Reference proteome</keyword>
<evidence type="ECO:0000256" key="2">
    <source>
        <dbReference type="ARBA" id="ARBA00022801"/>
    </source>
</evidence>
<dbReference type="PANTHER" id="PTHR43046">
    <property type="entry name" value="GDP-MANNOSE MANNOSYL HYDROLASE"/>
    <property type="match status" value="1"/>
</dbReference>
<dbReference type="AlphaFoldDB" id="A0A9W6ITW5"/>
<dbReference type="PROSITE" id="PS00893">
    <property type="entry name" value="NUDIX_BOX"/>
    <property type="match status" value="1"/>
</dbReference>
<reference evidence="5" key="1">
    <citation type="journal article" date="2014" name="Int. J. Syst. Evol. Microbiol.">
        <title>Complete genome sequence of Corynebacterium casei LMG S-19264T (=DSM 44701T), isolated from a smear-ripened cheese.</title>
        <authorList>
            <consortium name="US DOE Joint Genome Institute (JGI-PGF)"/>
            <person name="Walter F."/>
            <person name="Albersmeier A."/>
            <person name="Kalinowski J."/>
            <person name="Ruckert C."/>
        </authorList>
    </citation>
    <scope>NUCLEOTIDE SEQUENCE</scope>
    <source>
        <strain evidence="5">VKM B-1606</strain>
    </source>
</reference>
<dbReference type="Gene3D" id="3.90.79.10">
    <property type="entry name" value="Nucleoside Triphosphate Pyrophosphohydrolase"/>
    <property type="match status" value="1"/>
</dbReference>
<evidence type="ECO:0000313" key="7">
    <source>
        <dbReference type="Proteomes" id="UP000758856"/>
    </source>
</evidence>
<comment type="similarity">
    <text evidence="3">Belongs to the Nudix hydrolase family.</text>
</comment>
<dbReference type="EMBL" id="JAFBCY010000003">
    <property type="protein sequence ID" value="MBM7852267.1"/>
    <property type="molecule type" value="Genomic_DNA"/>
</dbReference>
<evidence type="ECO:0000259" key="4">
    <source>
        <dbReference type="PROSITE" id="PS51462"/>
    </source>
</evidence>
<organism evidence="5 8">
    <name type="scientific">Methylopila capsulata</name>
    <dbReference type="NCBI Taxonomy" id="61654"/>
    <lineage>
        <taxon>Bacteria</taxon>
        <taxon>Pseudomonadati</taxon>
        <taxon>Pseudomonadota</taxon>
        <taxon>Alphaproteobacteria</taxon>
        <taxon>Hyphomicrobiales</taxon>
        <taxon>Methylopilaceae</taxon>
        <taxon>Methylopila</taxon>
    </lineage>
</organism>
<feature type="domain" description="Nudix hydrolase" evidence="4">
    <location>
        <begin position="12"/>
        <end position="143"/>
    </location>
</feature>
<dbReference type="Proteomes" id="UP001143400">
    <property type="component" value="Unassembled WGS sequence"/>
</dbReference>
<dbReference type="PANTHER" id="PTHR43046:SF14">
    <property type="entry name" value="MUTT_NUDIX FAMILY PROTEIN"/>
    <property type="match status" value="1"/>
</dbReference>
<dbReference type="InterPro" id="IPR020476">
    <property type="entry name" value="Nudix_hydrolase"/>
</dbReference>
<reference evidence="5" key="3">
    <citation type="submission" date="2023-01" db="EMBL/GenBank/DDBJ databases">
        <authorList>
            <person name="Sun Q."/>
            <person name="Evtushenko L."/>
        </authorList>
    </citation>
    <scope>NUCLEOTIDE SEQUENCE</scope>
    <source>
        <strain evidence="5">VKM B-1606</strain>
    </source>
</reference>
<sequence>MSDEGGRLRPPRPLLAASLACFRDGKVLIARRGKPPALGLWSLPGGMVKLGENAADAAVRELHEETGVRATAVALADVVEVILRAPDGVVERHVTILAYAGRWLAGEGATGPEATEIAWARPDRLGALETTPGLAAVVARAAALLP</sequence>
<comment type="caution">
    <text evidence="5">The sequence shown here is derived from an EMBL/GenBank/DDBJ whole genome shotgun (WGS) entry which is preliminary data.</text>
</comment>
<dbReference type="EMBL" id="BSFF01000003">
    <property type="protein sequence ID" value="GLK56476.1"/>
    <property type="molecule type" value="Genomic_DNA"/>
</dbReference>
<keyword evidence="2 3" id="KW-0378">Hydrolase</keyword>
<evidence type="ECO:0000313" key="5">
    <source>
        <dbReference type="EMBL" id="GLK56476.1"/>
    </source>
</evidence>
<protein>
    <submittedName>
        <fullName evidence="6">ADP-ribose pyrophosphatase YjhB (NUDIX family)</fullName>
    </submittedName>
    <submittedName>
        <fullName evidence="5">DNA mismatch repair protein MutT</fullName>
    </submittedName>
</protein>
<gene>
    <name evidence="5" type="ORF">GCM10008170_24950</name>
    <name evidence="6" type="ORF">JOD31_002509</name>
</gene>
<dbReference type="InterPro" id="IPR015797">
    <property type="entry name" value="NUDIX_hydrolase-like_dom_sf"/>
</dbReference>
<evidence type="ECO:0000256" key="3">
    <source>
        <dbReference type="RuleBase" id="RU003476"/>
    </source>
</evidence>
<name>A0A9W6ITW5_9HYPH</name>
<dbReference type="Pfam" id="PF00293">
    <property type="entry name" value="NUDIX"/>
    <property type="match status" value="1"/>
</dbReference>
<dbReference type="PRINTS" id="PR00502">
    <property type="entry name" value="NUDIXFAMILY"/>
</dbReference>
<comment type="cofactor">
    <cofactor evidence="1">
        <name>Mg(2+)</name>
        <dbReference type="ChEBI" id="CHEBI:18420"/>
    </cofactor>
</comment>
<dbReference type="RefSeq" id="WP_204950680.1">
    <property type="nucleotide sequence ID" value="NZ_BSFF01000003.1"/>
</dbReference>